<reference evidence="4" key="1">
    <citation type="submission" date="2011-05" db="EMBL/GenBank/DDBJ databases">
        <authorList>
            <person name="Richards S.R."/>
            <person name="Qu J."/>
            <person name="Jiang H."/>
            <person name="Jhangiani S.N."/>
            <person name="Agravi P."/>
            <person name="Goodspeed R."/>
            <person name="Gross S."/>
            <person name="Mandapat C."/>
            <person name="Jackson L."/>
            <person name="Mathew T."/>
            <person name="Pu L."/>
            <person name="Thornton R."/>
            <person name="Saada N."/>
            <person name="Wilczek-Boney K.B."/>
            <person name="Lee S."/>
            <person name="Kovar C."/>
            <person name="Wu Y."/>
            <person name="Scherer S.E."/>
            <person name="Worley K.C."/>
            <person name="Muzny D.M."/>
            <person name="Gibbs R."/>
        </authorList>
    </citation>
    <scope>NUCLEOTIDE SEQUENCE</scope>
    <source>
        <strain evidence="4">Brora</strain>
    </source>
</reference>
<dbReference type="Proteomes" id="UP000014500">
    <property type="component" value="Unassembled WGS sequence"/>
</dbReference>
<sequence>MLSASSWCSFCLFWLSLFLIIIVLVMATLSFLDFFTWKRWLEFVFGGIVGTGSGDQKEEDQVLNDDQPLTNYDNIKPGGSKSDLISSKKSSKSSPTSASTIRSSKLEDDHLLMFSYQDFGKVEEKTLVVHQGEYTTSDSETNISNCDLLTEHSVETCTGSKKSEGDSSCRSRKEISEIDVLNKQPHGHNKSFIKWVPFKDCALPSRYDSYLDRDDSPRGVVAWEVASHTYLPRSRSNVIIGDDISPTVPVRLTISDSVLGSVPFQHMSTSKNINYSKQFSQRIRCDSGRFEYQRNRRFISTLIREGVSMKATLYLQIPAKQETSRCILTCNFSFKFSYFSARIIVNRCNMKTDLILVLLKSFLWPWEDVNVTWVPSLLTWLITILTADNAIPIFKNQIIRSNYKAVLLLSKEAARQVRHQDLVFLYNLAMLLQTSPDHVLLLQQLN</sequence>
<dbReference type="HOGENOM" id="CLU_614404_0_0_1"/>
<keyword evidence="2" id="KW-1133">Transmembrane helix</keyword>
<keyword evidence="2" id="KW-0812">Transmembrane</keyword>
<evidence type="ECO:0000313" key="3">
    <source>
        <dbReference type="EnsemblMetazoa" id="SMAR010949-PA"/>
    </source>
</evidence>
<feature type="region of interest" description="Disordered" evidence="1">
    <location>
        <begin position="65"/>
        <end position="102"/>
    </location>
</feature>
<evidence type="ECO:0000256" key="1">
    <source>
        <dbReference type="SAM" id="MobiDB-lite"/>
    </source>
</evidence>
<organism evidence="3 4">
    <name type="scientific">Strigamia maritima</name>
    <name type="common">European centipede</name>
    <name type="synonym">Geophilus maritimus</name>
    <dbReference type="NCBI Taxonomy" id="126957"/>
    <lineage>
        <taxon>Eukaryota</taxon>
        <taxon>Metazoa</taxon>
        <taxon>Ecdysozoa</taxon>
        <taxon>Arthropoda</taxon>
        <taxon>Myriapoda</taxon>
        <taxon>Chilopoda</taxon>
        <taxon>Pleurostigmophora</taxon>
        <taxon>Geophilomorpha</taxon>
        <taxon>Linotaeniidae</taxon>
        <taxon>Strigamia</taxon>
    </lineage>
</organism>
<dbReference type="EnsemblMetazoa" id="SMAR010949-RA">
    <property type="protein sequence ID" value="SMAR010949-PA"/>
    <property type="gene ID" value="SMAR010949"/>
</dbReference>
<accession>T1JB18</accession>
<dbReference type="AlphaFoldDB" id="T1JB18"/>
<protein>
    <submittedName>
        <fullName evidence="3">Uncharacterized protein</fullName>
    </submittedName>
</protein>
<feature type="compositionally biased region" description="Low complexity" evidence="1">
    <location>
        <begin position="80"/>
        <end position="102"/>
    </location>
</feature>
<evidence type="ECO:0000313" key="4">
    <source>
        <dbReference type="Proteomes" id="UP000014500"/>
    </source>
</evidence>
<name>T1JB18_STRMM</name>
<dbReference type="EMBL" id="JH432008">
    <property type="status" value="NOT_ANNOTATED_CDS"/>
    <property type="molecule type" value="Genomic_DNA"/>
</dbReference>
<evidence type="ECO:0000256" key="2">
    <source>
        <dbReference type="SAM" id="Phobius"/>
    </source>
</evidence>
<feature type="transmembrane region" description="Helical" evidence="2">
    <location>
        <begin position="12"/>
        <end position="32"/>
    </location>
</feature>
<proteinExistence type="predicted"/>
<reference evidence="3" key="2">
    <citation type="submission" date="2015-02" db="UniProtKB">
        <authorList>
            <consortium name="EnsemblMetazoa"/>
        </authorList>
    </citation>
    <scope>IDENTIFICATION</scope>
</reference>
<keyword evidence="4" id="KW-1185">Reference proteome</keyword>
<keyword evidence="2" id="KW-0472">Membrane</keyword>